<feature type="transmembrane region" description="Helical" evidence="1">
    <location>
        <begin position="111"/>
        <end position="134"/>
    </location>
</feature>
<feature type="transmembrane region" description="Helical" evidence="1">
    <location>
        <begin position="46"/>
        <end position="71"/>
    </location>
</feature>
<dbReference type="EMBL" id="JAQBIE010000015">
    <property type="protein sequence ID" value="MDB6178370.1"/>
    <property type="molecule type" value="Genomic_DNA"/>
</dbReference>
<accession>A0ABT4ZGB8</accession>
<feature type="transmembrane region" description="Helical" evidence="1">
    <location>
        <begin position="330"/>
        <end position="350"/>
    </location>
</feature>
<comment type="caution">
    <text evidence="3">The sequence shown here is derived from an EMBL/GenBank/DDBJ whole genome shotgun (WGS) entry which is preliminary data.</text>
</comment>
<keyword evidence="4" id="KW-1185">Reference proteome</keyword>
<keyword evidence="1" id="KW-0812">Transmembrane</keyword>
<feature type="transmembrane region" description="Helical" evidence="1">
    <location>
        <begin position="356"/>
        <end position="374"/>
    </location>
</feature>
<feature type="transmembrane region" description="Helical" evidence="1">
    <location>
        <begin position="465"/>
        <end position="489"/>
    </location>
</feature>
<feature type="transmembrane region" description="Helical" evidence="1">
    <location>
        <begin position="261"/>
        <end position="283"/>
    </location>
</feature>
<dbReference type="PANTHER" id="PTHR35342:SF5">
    <property type="entry name" value="TRICARBOXYLIC TRANSPORT PROTEIN"/>
    <property type="match status" value="1"/>
</dbReference>
<gene>
    <name evidence="3" type="ORF">PAF17_12765</name>
</gene>
<feature type="transmembrane region" description="Helical" evidence="1">
    <location>
        <begin position="20"/>
        <end position="39"/>
    </location>
</feature>
<protein>
    <submittedName>
        <fullName evidence="3">Tripartite tricarboxylate transporter permease</fullName>
    </submittedName>
</protein>
<feature type="transmembrane region" description="Helical" evidence="1">
    <location>
        <begin position="206"/>
        <end position="225"/>
    </location>
</feature>
<feature type="domain" description="DUF112" evidence="2">
    <location>
        <begin position="20"/>
        <end position="440"/>
    </location>
</feature>
<feature type="transmembrane region" description="Helical" evidence="1">
    <location>
        <begin position="426"/>
        <end position="444"/>
    </location>
</feature>
<reference evidence="3" key="1">
    <citation type="submission" date="2022-12" db="EMBL/GenBank/DDBJ databases">
        <title>Paracoccus onchidii sp. nov., isolated from a marine invertebrate from the South China Sea.</title>
        <authorList>
            <person name="Xu S."/>
            <person name="Liu Z."/>
            <person name="Xu Y."/>
        </authorList>
    </citation>
    <scope>NUCLEOTIDE SEQUENCE</scope>
    <source>
        <strain evidence="3">Z330</strain>
    </source>
</reference>
<proteinExistence type="predicted"/>
<feature type="transmembrane region" description="Helical" evidence="1">
    <location>
        <begin position="146"/>
        <end position="163"/>
    </location>
</feature>
<dbReference type="PANTHER" id="PTHR35342">
    <property type="entry name" value="TRICARBOXYLIC TRANSPORT PROTEIN"/>
    <property type="match status" value="1"/>
</dbReference>
<keyword evidence="1" id="KW-1133">Transmembrane helix</keyword>
<dbReference type="Pfam" id="PF01970">
    <property type="entry name" value="TctA"/>
    <property type="match status" value="1"/>
</dbReference>
<name>A0ABT4ZGB8_9RHOB</name>
<dbReference type="RefSeq" id="WP_271889490.1">
    <property type="nucleotide sequence ID" value="NZ_JAQBIE010000015.1"/>
</dbReference>
<evidence type="ECO:0000313" key="4">
    <source>
        <dbReference type="Proteomes" id="UP001165641"/>
    </source>
</evidence>
<evidence type="ECO:0000259" key="2">
    <source>
        <dbReference type="Pfam" id="PF01970"/>
    </source>
</evidence>
<organism evidence="3 4">
    <name type="scientific">Paracoccus onchidii</name>
    <dbReference type="NCBI Taxonomy" id="3017813"/>
    <lineage>
        <taxon>Bacteria</taxon>
        <taxon>Pseudomonadati</taxon>
        <taxon>Pseudomonadota</taxon>
        <taxon>Alphaproteobacteria</taxon>
        <taxon>Rhodobacterales</taxon>
        <taxon>Paracoccaceae</taxon>
        <taxon>Paracoccus</taxon>
    </lineage>
</organism>
<dbReference type="InterPro" id="IPR002823">
    <property type="entry name" value="DUF112_TM"/>
</dbReference>
<keyword evidence="1" id="KW-0472">Membrane</keyword>
<evidence type="ECO:0000256" key="1">
    <source>
        <dbReference type="SAM" id="Phobius"/>
    </source>
</evidence>
<feature type="transmembrane region" description="Helical" evidence="1">
    <location>
        <begin position="169"/>
        <end position="186"/>
    </location>
</feature>
<dbReference type="Proteomes" id="UP001165641">
    <property type="component" value="Unassembled WGS sequence"/>
</dbReference>
<evidence type="ECO:0000313" key="3">
    <source>
        <dbReference type="EMBL" id="MDB6178370.1"/>
    </source>
</evidence>
<sequence length="508" mass="52694">MDILSNLAMGFEIAASPYTLLLAVIGCFVGTIIGALPGLGPSNGVALLIPISFSMGLDAISALVLLTSVYYGAMYGGRISSILLNIPGDEPAMMTTLDGYPMAKQGRAAEALVVSGVASFVGAFAATIGLMIFAPYLARVAFKFGPAEYFALYMLAFCTLGGIGSNNQAKSALAAAIGLAIAMIGLDKTTGMPRFTFGELHLMDGVDFLVAIVGLFAVAEVFFFIETHGKDSAIGVKLGKILVPWKMLRQTSGAMARGTGIGFVSGVLPGAGASLGSFLAYMAEKSASRDKASFGTGNPAGVAAPEAGNNAAAGGALVPMLTLGVPGSGTTAVLLALLLTLNITPGPLLFTERPEVVWSLIAALLIANIVLLLMNVPMIKIFVHILSVPAWILLPGVTMVAFVGIYSLTGSSFDMLMMVGFGVLGYVMRKLSIPTVPVILGILLGNAMEDNLRRAMVLSNGDWTFLFSSPIAIGLWIAAILGFVAPIFLRGLLKKPALPDNDPTTIED</sequence>
<feature type="transmembrane region" description="Helical" evidence="1">
    <location>
        <begin position="381"/>
        <end position="406"/>
    </location>
</feature>